<keyword evidence="1 3" id="KW-0808">Transferase</keyword>
<reference evidence="3 4" key="1">
    <citation type="submission" date="2015-05" db="EMBL/GenBank/DDBJ databases">
        <authorList>
            <person name="Wang D.B."/>
            <person name="Wang M."/>
        </authorList>
    </citation>
    <scope>NUCLEOTIDE SEQUENCE [LARGE SCALE GENOMIC DNA]</scope>
    <source>
        <strain evidence="3 4">IMCC 12053</strain>
    </source>
</reference>
<proteinExistence type="predicted"/>
<evidence type="ECO:0000256" key="2">
    <source>
        <dbReference type="ARBA" id="ARBA00023315"/>
    </source>
</evidence>
<dbReference type="STRING" id="1397108.IMCC12053_1253"/>
<dbReference type="PANTHER" id="PTHR43877">
    <property type="entry name" value="AMINOALKYLPHOSPHONATE N-ACETYLTRANSFERASE-RELATED-RELATED"/>
    <property type="match status" value="1"/>
</dbReference>
<evidence type="ECO:0000256" key="1">
    <source>
        <dbReference type="ARBA" id="ARBA00022679"/>
    </source>
</evidence>
<organism evidence="3 4">
    <name type="scientific">Celeribacter marinus</name>
    <dbReference type="NCBI Taxonomy" id="1397108"/>
    <lineage>
        <taxon>Bacteria</taxon>
        <taxon>Pseudomonadati</taxon>
        <taxon>Pseudomonadota</taxon>
        <taxon>Alphaproteobacteria</taxon>
        <taxon>Rhodobacterales</taxon>
        <taxon>Roseobacteraceae</taxon>
        <taxon>Celeribacter</taxon>
    </lineage>
</organism>
<sequence length="166" mass="18111">MLIRDAVQSDLPAVAAIHVASWRMAYRELLSDDYLGQPVADDLNGKWVGMDIPAEDILLVATDDNAVTGFIYVKGGKQPAYINNLHVDPTRKRAGIGAALMKAAAQTLIARGHNSAYLTVITDNAAAVDFYRKLGGAFGPKQDELLYGEPVQTYPVHWDDLRELAD</sequence>
<dbReference type="CDD" id="cd04301">
    <property type="entry name" value="NAT_SF"/>
    <property type="match status" value="1"/>
</dbReference>
<accession>A0A0N9ZHG5</accession>
<dbReference type="InterPro" id="IPR016181">
    <property type="entry name" value="Acyl_CoA_acyltransferase"/>
</dbReference>
<dbReference type="GO" id="GO:0016747">
    <property type="term" value="F:acyltransferase activity, transferring groups other than amino-acyl groups"/>
    <property type="evidence" value="ECO:0007669"/>
    <property type="project" value="InterPro"/>
</dbReference>
<dbReference type="OrthoDB" id="273614at2"/>
<evidence type="ECO:0000313" key="3">
    <source>
        <dbReference type="EMBL" id="ALI55201.1"/>
    </source>
</evidence>
<dbReference type="KEGG" id="cmar:IMCC12053_1253"/>
<dbReference type="PATRIC" id="fig|1397108.4.peg.1285"/>
<dbReference type="SUPFAM" id="SSF55729">
    <property type="entry name" value="Acyl-CoA N-acyltransferases (Nat)"/>
    <property type="match status" value="1"/>
</dbReference>
<name>A0A0N9ZHG5_9RHOB</name>
<keyword evidence="2" id="KW-0012">Acyltransferase</keyword>
<protein>
    <submittedName>
        <fullName evidence="3">Histone acetyltransferase HPA2 and related acetyltransferase</fullName>
    </submittedName>
</protein>
<gene>
    <name evidence="3" type="ORF">IMCC12053_1253</name>
</gene>
<dbReference type="PANTHER" id="PTHR43877:SF1">
    <property type="entry name" value="ACETYLTRANSFERASE"/>
    <property type="match status" value="1"/>
</dbReference>
<dbReference type="AlphaFoldDB" id="A0A0N9ZHG5"/>
<dbReference type="Gene3D" id="3.40.630.30">
    <property type="match status" value="1"/>
</dbReference>
<dbReference type="Pfam" id="PF00583">
    <property type="entry name" value="Acetyltransf_1"/>
    <property type="match status" value="1"/>
</dbReference>
<dbReference type="EMBL" id="CP012023">
    <property type="protein sequence ID" value="ALI55201.1"/>
    <property type="molecule type" value="Genomic_DNA"/>
</dbReference>
<dbReference type="PROSITE" id="PS51186">
    <property type="entry name" value="GNAT"/>
    <property type="match status" value="1"/>
</dbReference>
<keyword evidence="4" id="KW-1185">Reference proteome</keyword>
<dbReference type="InterPro" id="IPR000182">
    <property type="entry name" value="GNAT_dom"/>
</dbReference>
<dbReference type="Proteomes" id="UP000064920">
    <property type="component" value="Chromosome"/>
</dbReference>
<dbReference type="RefSeq" id="WP_062216730.1">
    <property type="nucleotide sequence ID" value="NZ_CP012023.1"/>
</dbReference>
<dbReference type="InterPro" id="IPR050832">
    <property type="entry name" value="Bact_Acetyltransf"/>
</dbReference>
<evidence type="ECO:0000313" key="4">
    <source>
        <dbReference type="Proteomes" id="UP000064920"/>
    </source>
</evidence>